<comment type="subcellular location">
    <subcellularLocation>
        <location evidence="2">Secreted</location>
    </subcellularLocation>
</comment>
<dbReference type="Gene3D" id="3.40.50.1700">
    <property type="entry name" value="Glycoside hydrolase family 3 C-terminal domain"/>
    <property type="match status" value="1"/>
</dbReference>
<evidence type="ECO:0000256" key="12">
    <source>
        <dbReference type="RuleBase" id="RU361161"/>
    </source>
</evidence>
<sequence>MHLLSLSASAALLVSAVTAAPHGIKLLSWDEAHEKASALVSQMSVEQKVGLATGQGWEKTLCVGNTFESTNPDFPSLCLQDGPLGVRWADNVTAGVSGITAAASWDKDLLYKRGAYLGVEFRTKGVNMALGPCVDIMRSPRGGRGWEGFGEDPYLQGVSGSLTVEGIQDQGVVAVPKHYILNNQETNRKNSSSNADHRTLHEIYVWPYARMIEAGLGGVMCSYNQLDGTWACENEYILNTVLKEQLGFRGLIMTDWGAQMSNEPSANAGLDMTMPGDIVMGDGFSWWGANLTKAVEDGKVPEERVTDMAQRIAAAYYKMGQDKGFPSIGLNGFHREEAPEVLIPGIEEHTKIVRDIGAAAVIVLQNNDDILPLSGDLKKIALVGSDAGPIPQGINGCEDQSCAEGHLAMGWGSGTTDFPYLITPADGISSRAGDDIEVSTTFDDWDLETAKSVASDADVAIVFAMADSGEEYIDVDGNVGDRKNMSLWHNGDNLIEAVAEANDNVIVVINAVGAVLMPWIDHESIKAVVWPGLPGQESGNSLADVLFGDVNPSGRLPFTIAKNENDYGATIDPNFNVEYTEKLEVGYKHFDAHDIEPLFAFGHGLSYSTFEYNKLKVKCKDKKGTASASVEVSNTGEKDGAEVAQAYLEFPKDVGAPPKQLRGFEKVFLKAGKKTKVNFEFTPIDLSYFDEDSESWVLAKGEFTVHVGASSRDIRQSATFTL</sequence>
<keyword evidence="7 12" id="KW-0378">Hydrolase</keyword>
<dbReference type="InterPro" id="IPR019800">
    <property type="entry name" value="Glyco_hydro_3_AS"/>
</dbReference>
<evidence type="ECO:0000256" key="6">
    <source>
        <dbReference type="ARBA" id="ARBA00022729"/>
    </source>
</evidence>
<evidence type="ECO:0000256" key="13">
    <source>
        <dbReference type="SAM" id="SignalP"/>
    </source>
</evidence>
<comment type="pathway">
    <text evidence="3 12">Glycan metabolism; cellulose degradation.</text>
</comment>
<feature type="signal peptide" evidence="13">
    <location>
        <begin position="1"/>
        <end position="19"/>
    </location>
</feature>
<dbReference type="PROSITE" id="PS00775">
    <property type="entry name" value="GLYCOSYL_HYDROL_F3"/>
    <property type="match status" value="1"/>
</dbReference>
<evidence type="ECO:0000256" key="2">
    <source>
        <dbReference type="ARBA" id="ARBA00004613"/>
    </source>
</evidence>
<dbReference type="EMBL" id="JAIXMP010000004">
    <property type="protein sequence ID" value="KAI9274731.1"/>
    <property type="molecule type" value="Genomic_DNA"/>
</dbReference>
<gene>
    <name evidence="15" type="ORF">BDA99DRAFT_556128</name>
</gene>
<dbReference type="Pfam" id="PF00933">
    <property type="entry name" value="Glyco_hydro_3"/>
    <property type="match status" value="1"/>
</dbReference>
<evidence type="ECO:0000256" key="9">
    <source>
        <dbReference type="ARBA" id="ARBA00023295"/>
    </source>
</evidence>
<dbReference type="PANTHER" id="PTHR42715">
    <property type="entry name" value="BETA-GLUCOSIDASE"/>
    <property type="match status" value="1"/>
</dbReference>
<dbReference type="InterPro" id="IPR001764">
    <property type="entry name" value="Glyco_hydro_3_N"/>
</dbReference>
<dbReference type="GO" id="GO:0009251">
    <property type="term" value="P:glucan catabolic process"/>
    <property type="evidence" value="ECO:0007669"/>
    <property type="project" value="TreeGrafter"/>
</dbReference>
<comment type="catalytic activity">
    <reaction evidence="1 12">
        <text>Hydrolysis of terminal, non-reducing beta-D-glucosyl residues with release of beta-D-glucose.</text>
        <dbReference type="EC" id="3.2.1.21"/>
    </reaction>
</comment>
<evidence type="ECO:0000256" key="1">
    <source>
        <dbReference type="ARBA" id="ARBA00000448"/>
    </source>
</evidence>
<evidence type="ECO:0000256" key="7">
    <source>
        <dbReference type="ARBA" id="ARBA00022801"/>
    </source>
</evidence>
<dbReference type="InterPro" id="IPR036962">
    <property type="entry name" value="Glyco_hydro_3_N_sf"/>
</dbReference>
<reference evidence="15" key="1">
    <citation type="journal article" date="2022" name="IScience">
        <title>Evolution of zygomycete secretomes and the origins of terrestrial fungal ecologies.</title>
        <authorList>
            <person name="Chang Y."/>
            <person name="Wang Y."/>
            <person name="Mondo S."/>
            <person name="Ahrendt S."/>
            <person name="Andreopoulos W."/>
            <person name="Barry K."/>
            <person name="Beard J."/>
            <person name="Benny G.L."/>
            <person name="Blankenship S."/>
            <person name="Bonito G."/>
            <person name="Cuomo C."/>
            <person name="Desiro A."/>
            <person name="Gervers K.A."/>
            <person name="Hundley H."/>
            <person name="Kuo A."/>
            <person name="LaButti K."/>
            <person name="Lang B.F."/>
            <person name="Lipzen A."/>
            <person name="O'Donnell K."/>
            <person name="Pangilinan J."/>
            <person name="Reynolds N."/>
            <person name="Sandor L."/>
            <person name="Smith M.E."/>
            <person name="Tsang A."/>
            <person name="Grigoriev I.V."/>
            <person name="Stajich J.E."/>
            <person name="Spatafora J.W."/>
        </authorList>
    </citation>
    <scope>NUCLEOTIDE SEQUENCE</scope>
    <source>
        <strain evidence="15">RSA 2281</strain>
    </source>
</reference>
<comment type="similarity">
    <text evidence="4 12">Belongs to the glycosyl hydrolase 3 family.</text>
</comment>
<name>A0AAD5PIP0_9FUNG</name>
<keyword evidence="5" id="KW-0964">Secreted</keyword>
<dbReference type="Gene3D" id="2.60.40.10">
    <property type="entry name" value="Immunoglobulins"/>
    <property type="match status" value="1"/>
</dbReference>
<evidence type="ECO:0000256" key="4">
    <source>
        <dbReference type="ARBA" id="ARBA00005336"/>
    </source>
</evidence>
<proteinExistence type="inferred from homology"/>
<feature type="domain" description="Fibronectin type III-like" evidence="14">
    <location>
        <begin position="642"/>
        <end position="711"/>
    </location>
</feature>
<evidence type="ECO:0000313" key="15">
    <source>
        <dbReference type="EMBL" id="KAI9274731.1"/>
    </source>
</evidence>
<dbReference type="GO" id="GO:0005576">
    <property type="term" value="C:extracellular region"/>
    <property type="evidence" value="ECO:0007669"/>
    <property type="project" value="UniProtKB-SubCell"/>
</dbReference>
<dbReference type="GO" id="GO:0008422">
    <property type="term" value="F:beta-glucosidase activity"/>
    <property type="evidence" value="ECO:0007669"/>
    <property type="project" value="UniProtKB-EC"/>
</dbReference>
<feature type="chain" id="PRO_5042209875" description="beta-glucosidase" evidence="13">
    <location>
        <begin position="20"/>
        <end position="722"/>
    </location>
</feature>
<dbReference type="SUPFAM" id="SSF51445">
    <property type="entry name" value="(Trans)glycosidases"/>
    <property type="match status" value="1"/>
</dbReference>
<keyword evidence="16" id="KW-1185">Reference proteome</keyword>
<keyword evidence="8 12" id="KW-0119">Carbohydrate metabolism</keyword>
<evidence type="ECO:0000256" key="3">
    <source>
        <dbReference type="ARBA" id="ARBA00004987"/>
    </source>
</evidence>
<dbReference type="FunFam" id="3.20.20.300:FF:000002">
    <property type="entry name" value="Probable beta-glucosidase"/>
    <property type="match status" value="1"/>
</dbReference>
<protein>
    <recommendedName>
        <fullName evidence="12">beta-glucosidase</fullName>
        <ecNumber evidence="12">3.2.1.21</ecNumber>
    </recommendedName>
</protein>
<evidence type="ECO:0000259" key="14">
    <source>
        <dbReference type="SMART" id="SM01217"/>
    </source>
</evidence>
<keyword evidence="9 12" id="KW-0326">Glycosidase</keyword>
<dbReference type="InterPro" id="IPR050288">
    <property type="entry name" value="Cellulose_deg_GH3"/>
</dbReference>
<dbReference type="InterPro" id="IPR036881">
    <property type="entry name" value="Glyco_hydro_3_C_sf"/>
</dbReference>
<accession>A0AAD5PIP0</accession>
<comment type="caution">
    <text evidence="15">The sequence shown here is derived from an EMBL/GenBank/DDBJ whole genome shotgun (WGS) entry which is preliminary data.</text>
</comment>
<dbReference type="InterPro" id="IPR017853">
    <property type="entry name" value="GH"/>
</dbReference>
<reference evidence="15" key="2">
    <citation type="submission" date="2023-02" db="EMBL/GenBank/DDBJ databases">
        <authorList>
            <consortium name="DOE Joint Genome Institute"/>
            <person name="Mondo S.J."/>
            <person name="Chang Y."/>
            <person name="Wang Y."/>
            <person name="Ahrendt S."/>
            <person name="Andreopoulos W."/>
            <person name="Barry K."/>
            <person name="Beard J."/>
            <person name="Benny G.L."/>
            <person name="Blankenship S."/>
            <person name="Bonito G."/>
            <person name="Cuomo C."/>
            <person name="Desiro A."/>
            <person name="Gervers K.A."/>
            <person name="Hundley H."/>
            <person name="Kuo A."/>
            <person name="LaButti K."/>
            <person name="Lang B.F."/>
            <person name="Lipzen A."/>
            <person name="O'Donnell K."/>
            <person name="Pangilinan J."/>
            <person name="Reynolds N."/>
            <person name="Sandor L."/>
            <person name="Smith M.W."/>
            <person name="Tsang A."/>
            <person name="Grigoriev I.V."/>
            <person name="Stajich J.E."/>
            <person name="Spatafora J.W."/>
        </authorList>
    </citation>
    <scope>NUCLEOTIDE SEQUENCE</scope>
    <source>
        <strain evidence="15">RSA 2281</strain>
    </source>
</reference>
<evidence type="ECO:0000313" key="16">
    <source>
        <dbReference type="Proteomes" id="UP001209540"/>
    </source>
</evidence>
<evidence type="ECO:0000256" key="10">
    <source>
        <dbReference type="ARBA" id="ARBA00023326"/>
    </source>
</evidence>
<dbReference type="PRINTS" id="PR00133">
    <property type="entry name" value="GLHYDRLASE3"/>
</dbReference>
<dbReference type="SUPFAM" id="SSF52279">
    <property type="entry name" value="Beta-D-glucan exohydrolase, C-terminal domain"/>
    <property type="match status" value="1"/>
</dbReference>
<dbReference type="FunFam" id="2.60.40.10:FF:000495">
    <property type="entry name" value="Periplasmic beta-glucosidase"/>
    <property type="match status" value="1"/>
</dbReference>
<evidence type="ECO:0000256" key="11">
    <source>
        <dbReference type="ARBA" id="ARBA00024983"/>
    </source>
</evidence>
<dbReference type="Pfam" id="PF14310">
    <property type="entry name" value="Fn3-like"/>
    <property type="match status" value="1"/>
</dbReference>
<dbReference type="PANTHER" id="PTHR42715:SF12">
    <property type="entry name" value="BETA-GLUCOSIDASE G-RELATED"/>
    <property type="match status" value="1"/>
</dbReference>
<dbReference type="SMART" id="SM01217">
    <property type="entry name" value="Fn3_like"/>
    <property type="match status" value="1"/>
</dbReference>
<dbReference type="InterPro" id="IPR026891">
    <property type="entry name" value="Fn3-like"/>
</dbReference>
<dbReference type="Pfam" id="PF01915">
    <property type="entry name" value="Glyco_hydro_3_C"/>
    <property type="match status" value="1"/>
</dbReference>
<dbReference type="InterPro" id="IPR002772">
    <property type="entry name" value="Glyco_hydro_3_C"/>
</dbReference>
<dbReference type="InterPro" id="IPR013783">
    <property type="entry name" value="Ig-like_fold"/>
</dbReference>
<evidence type="ECO:0000256" key="5">
    <source>
        <dbReference type="ARBA" id="ARBA00022525"/>
    </source>
</evidence>
<keyword evidence="6 13" id="KW-0732">Signal</keyword>
<dbReference type="EC" id="3.2.1.21" evidence="12"/>
<dbReference type="AlphaFoldDB" id="A0AAD5PIP0"/>
<dbReference type="FunFam" id="3.40.50.1700:FF:000003">
    <property type="entry name" value="Probable beta-glucosidase"/>
    <property type="match status" value="1"/>
</dbReference>
<keyword evidence="10 12" id="KW-0624">Polysaccharide degradation</keyword>
<comment type="function">
    <text evidence="11">Beta-glucosidases are one of a number of cellulolytic enzymes involved in the degradation of cellulosic biomass. Catalyzes the last step releasing glucose from the inhibitory cellobiose.</text>
</comment>
<evidence type="ECO:0000256" key="8">
    <source>
        <dbReference type="ARBA" id="ARBA00023277"/>
    </source>
</evidence>
<dbReference type="Proteomes" id="UP001209540">
    <property type="component" value="Unassembled WGS sequence"/>
</dbReference>
<organism evidence="15 16">
    <name type="scientific">Phascolomyces articulosus</name>
    <dbReference type="NCBI Taxonomy" id="60185"/>
    <lineage>
        <taxon>Eukaryota</taxon>
        <taxon>Fungi</taxon>
        <taxon>Fungi incertae sedis</taxon>
        <taxon>Mucoromycota</taxon>
        <taxon>Mucoromycotina</taxon>
        <taxon>Mucoromycetes</taxon>
        <taxon>Mucorales</taxon>
        <taxon>Lichtheimiaceae</taxon>
        <taxon>Phascolomyces</taxon>
    </lineage>
</organism>
<dbReference type="Gene3D" id="3.20.20.300">
    <property type="entry name" value="Glycoside hydrolase, family 3, N-terminal domain"/>
    <property type="match status" value="1"/>
</dbReference>